<dbReference type="InterPro" id="IPR011335">
    <property type="entry name" value="Restrct_endonuc-II-like"/>
</dbReference>
<dbReference type="RefSeq" id="WP_223100634.1">
    <property type="nucleotide sequence ID" value="NZ_CP061913.1"/>
</dbReference>
<keyword evidence="2" id="KW-0547">Nucleotide-binding</keyword>
<comment type="caution">
    <text evidence="11">The sequence shown here is derived from an EMBL/GenBank/DDBJ whole genome shotgun (WGS) entry which is preliminary data.</text>
</comment>
<protein>
    <submittedName>
        <fullName evidence="11">AAA domain-containing protein</fullName>
    </submittedName>
</protein>
<keyword evidence="12" id="KW-1185">Reference proteome</keyword>
<keyword evidence="5" id="KW-0067">ATP-binding</keyword>
<dbReference type="CDD" id="cd18808">
    <property type="entry name" value="SF1_C_Upf1"/>
    <property type="match status" value="1"/>
</dbReference>
<comment type="similarity">
    <text evidence="1">Belongs to the DNA2/NAM7 helicase family.</text>
</comment>
<name>A0ABV5MLG1_9ACTN</name>
<keyword evidence="6" id="KW-0175">Coiled coil</keyword>
<keyword evidence="4" id="KW-0347">Helicase</keyword>
<dbReference type="Gene3D" id="3.40.960.10">
    <property type="entry name" value="VSR Endonuclease"/>
    <property type="match status" value="1"/>
</dbReference>
<dbReference type="InterPro" id="IPR050534">
    <property type="entry name" value="Coronavir_polyprotein_1ab"/>
</dbReference>
<dbReference type="InterPro" id="IPR047187">
    <property type="entry name" value="SF1_C_Upf1"/>
</dbReference>
<feature type="domain" description="DNA2/NAM7 helicase helicase" evidence="8">
    <location>
        <begin position="339"/>
        <end position="391"/>
    </location>
</feature>
<feature type="region of interest" description="Disordered" evidence="7">
    <location>
        <begin position="1512"/>
        <end position="1531"/>
    </location>
</feature>
<dbReference type="PANTHER" id="PTHR43788">
    <property type="entry name" value="DNA2/NAM7 HELICASE FAMILY MEMBER"/>
    <property type="match status" value="1"/>
</dbReference>
<evidence type="ECO:0000256" key="1">
    <source>
        <dbReference type="ARBA" id="ARBA00007913"/>
    </source>
</evidence>
<evidence type="ECO:0000259" key="9">
    <source>
        <dbReference type="Pfam" id="PF13087"/>
    </source>
</evidence>
<dbReference type="Pfam" id="PF18741">
    <property type="entry name" value="MTES_1575"/>
    <property type="match status" value="1"/>
</dbReference>
<dbReference type="InterPro" id="IPR027417">
    <property type="entry name" value="P-loop_NTPase"/>
</dbReference>
<reference evidence="11 12" key="1">
    <citation type="submission" date="2024-09" db="EMBL/GenBank/DDBJ databases">
        <authorList>
            <person name="Sun Q."/>
            <person name="Mori K."/>
        </authorList>
    </citation>
    <scope>NUCLEOTIDE SEQUENCE [LARGE SCALE GENOMIC DNA]</scope>
    <source>
        <strain evidence="11 12">JCM 3307</strain>
    </source>
</reference>
<feature type="domain" description="Restriction endonuclease type II-like" evidence="10">
    <location>
        <begin position="1321"/>
        <end position="1415"/>
    </location>
</feature>
<feature type="domain" description="DNA2/NAM7 helicase-like C-terminal" evidence="9">
    <location>
        <begin position="1093"/>
        <end position="1279"/>
    </location>
</feature>
<dbReference type="InterPro" id="IPR041677">
    <property type="entry name" value="DNA2/NAM7_AAA_11"/>
</dbReference>
<evidence type="ECO:0000256" key="7">
    <source>
        <dbReference type="SAM" id="MobiDB-lite"/>
    </source>
</evidence>
<dbReference type="EMBL" id="JBHMCA010000069">
    <property type="protein sequence ID" value="MFB9449691.1"/>
    <property type="molecule type" value="Genomic_DNA"/>
</dbReference>
<dbReference type="Pfam" id="PF13086">
    <property type="entry name" value="AAA_11"/>
    <property type="match status" value="1"/>
</dbReference>
<dbReference type="PANTHER" id="PTHR43788:SF8">
    <property type="entry name" value="DNA-BINDING PROTEIN SMUBP-2"/>
    <property type="match status" value="1"/>
</dbReference>
<evidence type="ECO:0000256" key="3">
    <source>
        <dbReference type="ARBA" id="ARBA00022801"/>
    </source>
</evidence>
<feature type="coiled-coil region" evidence="6">
    <location>
        <begin position="439"/>
        <end position="466"/>
    </location>
</feature>
<dbReference type="Gene3D" id="3.40.50.300">
    <property type="entry name" value="P-loop containing nucleotide triphosphate hydrolases"/>
    <property type="match status" value="3"/>
</dbReference>
<dbReference type="SUPFAM" id="SSF52540">
    <property type="entry name" value="P-loop containing nucleoside triphosphate hydrolases"/>
    <property type="match status" value="1"/>
</dbReference>
<evidence type="ECO:0000259" key="10">
    <source>
        <dbReference type="Pfam" id="PF18741"/>
    </source>
</evidence>
<evidence type="ECO:0000256" key="5">
    <source>
        <dbReference type="ARBA" id="ARBA00022840"/>
    </source>
</evidence>
<accession>A0ABV5MLG1</accession>
<evidence type="ECO:0000256" key="2">
    <source>
        <dbReference type="ARBA" id="ARBA00022741"/>
    </source>
</evidence>
<evidence type="ECO:0000313" key="11">
    <source>
        <dbReference type="EMBL" id="MFB9449691.1"/>
    </source>
</evidence>
<sequence length="1786" mass="199193">MSFTDAVDDAPSTIRDRALALTHYLLAVRAQMEKPSRTVPTADAFWQHQLPEHAACAVGMAGDEATWLRVGLPVVPRPPSTPGDVLRVLLHPVSADREPAANTDDAETRARFERWRDEVWHPWAQSVRVVNEVRRLHDRLFELKHSLDMNSATNELVWGHGIVNMVVDGHRVRYPLVTTPVTVDYDPDRSLITVAPHGAPRLQTDPLTGLPERYLRQLLELSQHGGQVSVNLWEDYERIELFERAMRRLGMEPAVRPAHGSAPDDAHIHDTGVLLVRPKQRMIRRFLDELRKRLEVGDTDTIGSLAAVLAHEPSNLTMPGDQPERWRQVGQRLLMPMPTNEAQESIAYRLAQHRNVAVQGPPGTGKTHTIRNLICHLIAHGKRVLVVAQKEDPLRVLRNGLPAEVQPLCLAVLGRSTDQLTQLQLAARELSDRAATLDHRAEQRAVASLTTELEKAERDLGQALANLRTIAEGDAATYKIDDVALTSAEVGAWLLARADQYGDIPDPLWEPGPAPLTTDEFGVLLDLARRIPIQDRRQALRHLPSVAELPSAAALHQRRSRIRATAAEIDDLTNHAVDMHAVRAYGELQLAELLAQLREAATYLHNREGSWTDRLGHLIADPHLNTAWQDHVKVTQDLLAQLTALSRTVGGHRVEIPPVRMGQPRGLLTELGELRQRYASGKTVSKIFTGSLAKLSIECRVDGEPLRTTSDVDVVTAFINRIRIRQELGVRWAEWAQRLGFPLPTDHAEPELWAGRFMAEADGSLDWDRRRWPELYRAVSVLLPRFAPTVNAHALDELITRLGRASAVFEHDRLVEQDRALTATLQQGMATANASDLWRLLDHDLQSLELSSWDGILTEIRSLAALYPDAATYERLRARLAVAAPKWAAAIDDGTAPALQGTGMECLLRWQWRQAQTWFDSVVGSVDANALGRRVEHARDRIRRLTSDLVVRSAWLEVSRGLDDRRRAALADWATALRKYGKGTGKNAAKWQAYAQQAMTEAVDAVPVWVMPLDRAIEQFSGGAKFDVVIVDEASQADLFALPVLTLAQRAVVVGDDQQIGPQLNFVGDVTSLVNAHLLGEVPSAEHFDTEGSLYDHAVRRSPQRIRLTEHFRCVPAIIEFSSREYYDNAIEPLRTDRPQGIGDPVRTVYVPEGIRQSVGAFGDVNVAEADALVAQVKAIVDDPAYRGKTIGVVSLLSTSDQALYILNQLRLVIGEDEISRRRLRVGDSYTFQGDERDVVLVTLVVSPHKGAIAAFTRRDSHRRVNVAASRARDQLWVFHSVQPDELNPEDARGKLLRYCQNVTGADEAYDNLERRCDSDFERAVLKRILLEGYRPLPQFRIGSYRIDFVLAAPDGRRLAIECDGDAYHGPDEWERDIRRQTVLERVGNCVFVRIRGSVFSRDPDAAMQPVWERISELRITPFATEPDDGSVAPTPESDASTPEPAEERAELTEGVLPFGIEQQREIARLIALGKMVTIGPDGTVREMVTPQPDPPAEPTAVETIDVPVIPRPRPAERPSAPAVNTDVEPAETDPFAAVPAGYRSIAWIRPHEALAVAQAYQERSDTPIRHDGKMTGWARYYPPTSEEARKYRANVMVERAHTNGARFVCWLRQHEAKAVLFAAKQRQDAPVLDARSNIVGLVQYFPATSPTAQRFRSVTRLLRISSSATAMVRPPDDGNALRALEADFHQTMVRVYEQARDEAGYNATLFRSMVADKGGLATARQLLAASTVSDGFTALWERGRLDLSVEAAVVRPQFAPLFTDREIETAQTRLDHQHEPRTSTY</sequence>
<organism evidence="11 12">
    <name type="scientific">Dactylosporangium vinaceum</name>
    <dbReference type="NCBI Taxonomy" id="53362"/>
    <lineage>
        <taxon>Bacteria</taxon>
        <taxon>Bacillati</taxon>
        <taxon>Actinomycetota</taxon>
        <taxon>Actinomycetes</taxon>
        <taxon>Micromonosporales</taxon>
        <taxon>Micromonosporaceae</taxon>
        <taxon>Dactylosporangium</taxon>
    </lineage>
</organism>
<proteinExistence type="inferred from homology"/>
<evidence type="ECO:0000259" key="8">
    <source>
        <dbReference type="Pfam" id="PF13086"/>
    </source>
</evidence>
<dbReference type="Proteomes" id="UP001589608">
    <property type="component" value="Unassembled WGS sequence"/>
</dbReference>
<evidence type="ECO:0000256" key="4">
    <source>
        <dbReference type="ARBA" id="ARBA00022806"/>
    </source>
</evidence>
<dbReference type="Pfam" id="PF13087">
    <property type="entry name" value="AAA_12"/>
    <property type="match status" value="1"/>
</dbReference>
<dbReference type="SUPFAM" id="SSF52980">
    <property type="entry name" value="Restriction endonuclease-like"/>
    <property type="match status" value="1"/>
</dbReference>
<feature type="region of interest" description="Disordered" evidence="7">
    <location>
        <begin position="1423"/>
        <end position="1451"/>
    </location>
</feature>
<keyword evidence="3" id="KW-0378">Hydrolase</keyword>
<dbReference type="InterPro" id="IPR049468">
    <property type="entry name" value="Restrct_endonuc-II-like_dom"/>
</dbReference>
<evidence type="ECO:0000256" key="6">
    <source>
        <dbReference type="SAM" id="Coils"/>
    </source>
</evidence>
<evidence type="ECO:0000313" key="12">
    <source>
        <dbReference type="Proteomes" id="UP001589608"/>
    </source>
</evidence>
<dbReference type="InterPro" id="IPR041679">
    <property type="entry name" value="DNA2/NAM7-like_C"/>
</dbReference>
<gene>
    <name evidence="11" type="ORF">ACFFTR_41985</name>
</gene>